<name>A0A1X0G972_MYCIE</name>
<organism evidence="1 2">
    <name type="scientific">Mycobacterium intermedium</name>
    <dbReference type="NCBI Taxonomy" id="28445"/>
    <lineage>
        <taxon>Bacteria</taxon>
        <taxon>Bacillati</taxon>
        <taxon>Actinomycetota</taxon>
        <taxon>Actinomycetes</taxon>
        <taxon>Mycobacteriales</taxon>
        <taxon>Mycobacteriaceae</taxon>
        <taxon>Mycobacterium</taxon>
        <taxon>Mycobacterium simiae complex</taxon>
    </lineage>
</organism>
<evidence type="ECO:0000313" key="1">
    <source>
        <dbReference type="EMBL" id="ORB10571.1"/>
    </source>
</evidence>
<evidence type="ECO:0000313" key="2">
    <source>
        <dbReference type="Proteomes" id="UP000192739"/>
    </source>
</evidence>
<dbReference type="Proteomes" id="UP000192739">
    <property type="component" value="Unassembled WGS sequence"/>
</dbReference>
<gene>
    <name evidence="1" type="ORF">BST27_00065</name>
</gene>
<dbReference type="EMBL" id="MVHT01000001">
    <property type="protein sequence ID" value="ORB10571.1"/>
    <property type="molecule type" value="Genomic_DNA"/>
</dbReference>
<accession>A0A1X0G972</accession>
<keyword evidence="2" id="KW-1185">Reference proteome</keyword>
<dbReference type="SUPFAM" id="SSF50475">
    <property type="entry name" value="FMN-binding split barrel"/>
    <property type="match status" value="1"/>
</dbReference>
<evidence type="ECO:0008006" key="3">
    <source>
        <dbReference type="Google" id="ProtNLM"/>
    </source>
</evidence>
<comment type="caution">
    <text evidence="1">The sequence shown here is derived from an EMBL/GenBank/DDBJ whole genome shotgun (WGS) entry which is preliminary data.</text>
</comment>
<dbReference type="InterPro" id="IPR012349">
    <property type="entry name" value="Split_barrel_FMN-bd"/>
</dbReference>
<proteinExistence type="predicted"/>
<dbReference type="AlphaFoldDB" id="A0A1X0G972"/>
<reference evidence="1 2" key="1">
    <citation type="submission" date="2017-02" db="EMBL/GenBank/DDBJ databases">
        <title>The new phylogeny of genus Mycobacterium.</title>
        <authorList>
            <person name="Tortoli E."/>
            <person name="Trovato A."/>
            <person name="Cirillo D.M."/>
        </authorList>
    </citation>
    <scope>NUCLEOTIDE SEQUENCE [LARGE SCALE GENOMIC DNA]</scope>
    <source>
        <strain evidence="1 2">DSM 44049</strain>
    </source>
</reference>
<dbReference type="Gene3D" id="2.30.110.10">
    <property type="entry name" value="Electron Transport, Fmn-binding Protein, Chain A"/>
    <property type="match status" value="1"/>
</dbReference>
<sequence length="136" mass="15047">MVAVSTEAVREKRVTLNVDLLEVADLLERVPRACVAFAGEEGPRVEPVTVVCNGDGRYFVGLPSSTANRLGVHTEVVLLVDDGVQFFDLRAVYVRGVVEPPNGMTVLADGFFWFEVEPTRTAAWDYARMREVDDES</sequence>
<protein>
    <recommendedName>
        <fullName evidence="3">Pyridoxamine 5'-phosphate oxidase</fullName>
    </recommendedName>
</protein>